<sequence>MAALPRLYNLRHVSQRRDGVLPRQHVRRAMGDRLLRVAQALVSVPLITSALFLHASTFQVQDSARPGAKRIGLSSLAIASLNSIIPSNETNDYLVSLRYFPNAFTYSYPLLSLRANHLRHPALPQTSCLSHNLTPNPETDASRCNPFWLAVKRVASSSWRFKYDPGFFGAVISVFIDYMPIPIIIFLYLYEIIYQQFTSCRDSSWAPQFFVLKSEAMGSHYTRDAYLSKDEEGRFWATTDILTGNHLFEWAGGGNPYWGLVHAETGGYYLTAVGDGLVHLGPKNLGWDQALWRES</sequence>
<feature type="transmembrane region" description="Helical" evidence="1">
    <location>
        <begin position="34"/>
        <end position="55"/>
    </location>
</feature>
<evidence type="ECO:0000313" key="2">
    <source>
        <dbReference type="EMBL" id="KAK3364170.1"/>
    </source>
</evidence>
<keyword evidence="3" id="KW-1185">Reference proteome</keyword>
<reference evidence="2" key="1">
    <citation type="journal article" date="2023" name="Mol. Phylogenet. Evol.">
        <title>Genome-scale phylogeny and comparative genomics of the fungal order Sordariales.</title>
        <authorList>
            <person name="Hensen N."/>
            <person name="Bonometti L."/>
            <person name="Westerberg I."/>
            <person name="Brannstrom I.O."/>
            <person name="Guillou S."/>
            <person name="Cros-Aarteil S."/>
            <person name="Calhoun S."/>
            <person name="Haridas S."/>
            <person name="Kuo A."/>
            <person name="Mondo S."/>
            <person name="Pangilinan J."/>
            <person name="Riley R."/>
            <person name="LaButti K."/>
            <person name="Andreopoulos B."/>
            <person name="Lipzen A."/>
            <person name="Chen C."/>
            <person name="Yan M."/>
            <person name="Daum C."/>
            <person name="Ng V."/>
            <person name="Clum A."/>
            <person name="Steindorff A."/>
            <person name="Ohm R.A."/>
            <person name="Martin F."/>
            <person name="Silar P."/>
            <person name="Natvig D.O."/>
            <person name="Lalanne C."/>
            <person name="Gautier V."/>
            <person name="Ament-Velasquez S.L."/>
            <person name="Kruys A."/>
            <person name="Hutchinson M.I."/>
            <person name="Powell A.J."/>
            <person name="Barry K."/>
            <person name="Miller A.N."/>
            <person name="Grigoriev I.V."/>
            <person name="Debuchy R."/>
            <person name="Gladieux P."/>
            <person name="Hiltunen Thoren M."/>
            <person name="Johannesson H."/>
        </authorList>
    </citation>
    <scope>NUCLEOTIDE SEQUENCE</scope>
    <source>
        <strain evidence="2">CBS 955.72</strain>
    </source>
</reference>
<accession>A0AAJ0MKU2</accession>
<organism evidence="2 3">
    <name type="scientific">Lasiosphaeria hispida</name>
    <dbReference type="NCBI Taxonomy" id="260671"/>
    <lineage>
        <taxon>Eukaryota</taxon>
        <taxon>Fungi</taxon>
        <taxon>Dikarya</taxon>
        <taxon>Ascomycota</taxon>
        <taxon>Pezizomycotina</taxon>
        <taxon>Sordariomycetes</taxon>
        <taxon>Sordariomycetidae</taxon>
        <taxon>Sordariales</taxon>
        <taxon>Lasiosphaeriaceae</taxon>
        <taxon>Lasiosphaeria</taxon>
    </lineage>
</organism>
<evidence type="ECO:0000313" key="3">
    <source>
        <dbReference type="Proteomes" id="UP001275084"/>
    </source>
</evidence>
<dbReference type="AlphaFoldDB" id="A0AAJ0MKU2"/>
<reference evidence="2" key="2">
    <citation type="submission" date="2023-06" db="EMBL/GenBank/DDBJ databases">
        <authorList>
            <consortium name="Lawrence Berkeley National Laboratory"/>
            <person name="Haridas S."/>
            <person name="Hensen N."/>
            <person name="Bonometti L."/>
            <person name="Westerberg I."/>
            <person name="Brannstrom I.O."/>
            <person name="Guillou S."/>
            <person name="Cros-Aarteil S."/>
            <person name="Calhoun S."/>
            <person name="Kuo A."/>
            <person name="Mondo S."/>
            <person name="Pangilinan J."/>
            <person name="Riley R."/>
            <person name="Labutti K."/>
            <person name="Andreopoulos B."/>
            <person name="Lipzen A."/>
            <person name="Chen C."/>
            <person name="Yanf M."/>
            <person name="Daum C."/>
            <person name="Ng V."/>
            <person name="Clum A."/>
            <person name="Steindorff A."/>
            <person name="Ohm R."/>
            <person name="Martin F."/>
            <person name="Silar P."/>
            <person name="Natvig D."/>
            <person name="Lalanne C."/>
            <person name="Gautier V."/>
            <person name="Ament-Velasquez S.L."/>
            <person name="Kruys A."/>
            <person name="Hutchinson M.I."/>
            <person name="Powell A.J."/>
            <person name="Barry K."/>
            <person name="Miller A.N."/>
            <person name="Grigoriev I.V."/>
            <person name="Debuchy R."/>
            <person name="Gladieux P."/>
            <person name="Thoren M.H."/>
            <person name="Johannesson H."/>
        </authorList>
    </citation>
    <scope>NUCLEOTIDE SEQUENCE</scope>
    <source>
        <strain evidence="2">CBS 955.72</strain>
    </source>
</reference>
<name>A0AAJ0MKU2_9PEZI</name>
<protein>
    <submittedName>
        <fullName evidence="2">Uncharacterized protein</fullName>
    </submittedName>
</protein>
<keyword evidence="1" id="KW-0812">Transmembrane</keyword>
<dbReference type="EMBL" id="JAUIQD010000001">
    <property type="protein sequence ID" value="KAK3364170.1"/>
    <property type="molecule type" value="Genomic_DNA"/>
</dbReference>
<gene>
    <name evidence="2" type="ORF">B0T25DRAFT_563196</name>
</gene>
<comment type="caution">
    <text evidence="2">The sequence shown here is derived from an EMBL/GenBank/DDBJ whole genome shotgun (WGS) entry which is preliminary data.</text>
</comment>
<dbReference type="Proteomes" id="UP001275084">
    <property type="component" value="Unassembled WGS sequence"/>
</dbReference>
<evidence type="ECO:0000256" key="1">
    <source>
        <dbReference type="SAM" id="Phobius"/>
    </source>
</evidence>
<feature type="transmembrane region" description="Helical" evidence="1">
    <location>
        <begin position="167"/>
        <end position="190"/>
    </location>
</feature>
<keyword evidence="1" id="KW-1133">Transmembrane helix</keyword>
<keyword evidence="1" id="KW-0472">Membrane</keyword>
<proteinExistence type="predicted"/>